<reference evidence="2 3" key="1">
    <citation type="submission" date="2018-06" db="EMBL/GenBank/DDBJ databases">
        <title>Genomic Encyclopedia of Archaeal and Bacterial Type Strains, Phase II (KMG-II): from individual species to whole genera.</title>
        <authorList>
            <person name="Goeker M."/>
        </authorList>
    </citation>
    <scope>NUCLEOTIDE SEQUENCE [LARGE SCALE GENOMIC DNA]</scope>
    <source>
        <strain evidence="2 3">DSM 21851</strain>
    </source>
</reference>
<dbReference type="RefSeq" id="WP_229310782.1">
    <property type="nucleotide sequence ID" value="NZ_QLMC01000006.1"/>
</dbReference>
<gene>
    <name evidence="2" type="ORF">LX87_04602</name>
</gene>
<dbReference type="SMART" id="SM00240">
    <property type="entry name" value="FHA"/>
    <property type="match status" value="1"/>
</dbReference>
<dbReference type="EMBL" id="QLMC01000006">
    <property type="protein sequence ID" value="RAJ93090.1"/>
    <property type="molecule type" value="Genomic_DNA"/>
</dbReference>
<dbReference type="SUPFAM" id="SSF49879">
    <property type="entry name" value="SMAD/FHA domain"/>
    <property type="match status" value="1"/>
</dbReference>
<dbReference type="AlphaFoldDB" id="A0A327WVF3"/>
<evidence type="ECO:0000259" key="1">
    <source>
        <dbReference type="PROSITE" id="PS50006"/>
    </source>
</evidence>
<name>A0A327WVF3_LARAB</name>
<evidence type="ECO:0000313" key="2">
    <source>
        <dbReference type="EMBL" id="RAJ93090.1"/>
    </source>
</evidence>
<dbReference type="Gene3D" id="2.60.200.20">
    <property type="match status" value="1"/>
</dbReference>
<keyword evidence="3" id="KW-1185">Reference proteome</keyword>
<sequence>MVRAADAERGTIRCSHVGCGADNRLQTAFHYDQAIVQGLPGFGSLTYLGHPEVTYPLQFGPNVIGTSESCTVQVGRFIHEGRCFISRRHCTLTVTFDQWSGQLRYQLQDGAPEPDQPEIRSSLNGTYLNGSLLQKTEQIDLNHDGIITLGGADRFRLTHYFIPPAMLTTYKVELAFNPDRTE</sequence>
<proteinExistence type="predicted"/>
<dbReference type="PROSITE" id="PS50006">
    <property type="entry name" value="FHA_DOMAIN"/>
    <property type="match status" value="1"/>
</dbReference>
<organism evidence="2 3">
    <name type="scientific">Larkinella arboricola</name>
    <dbReference type="NCBI Taxonomy" id="643671"/>
    <lineage>
        <taxon>Bacteria</taxon>
        <taxon>Pseudomonadati</taxon>
        <taxon>Bacteroidota</taxon>
        <taxon>Cytophagia</taxon>
        <taxon>Cytophagales</taxon>
        <taxon>Spirosomataceae</taxon>
        <taxon>Larkinella</taxon>
    </lineage>
</organism>
<dbReference type="CDD" id="cd00060">
    <property type="entry name" value="FHA"/>
    <property type="match status" value="1"/>
</dbReference>
<dbReference type="Pfam" id="PF00498">
    <property type="entry name" value="FHA"/>
    <property type="match status" value="1"/>
</dbReference>
<comment type="caution">
    <text evidence="2">The sequence shown here is derived from an EMBL/GenBank/DDBJ whole genome shotgun (WGS) entry which is preliminary data.</text>
</comment>
<evidence type="ECO:0000313" key="3">
    <source>
        <dbReference type="Proteomes" id="UP000248790"/>
    </source>
</evidence>
<dbReference type="InterPro" id="IPR000253">
    <property type="entry name" value="FHA_dom"/>
</dbReference>
<feature type="domain" description="FHA" evidence="1">
    <location>
        <begin position="62"/>
        <end position="133"/>
    </location>
</feature>
<dbReference type="InterPro" id="IPR008984">
    <property type="entry name" value="SMAD_FHA_dom_sf"/>
</dbReference>
<accession>A0A327WVF3</accession>
<dbReference type="Proteomes" id="UP000248790">
    <property type="component" value="Unassembled WGS sequence"/>
</dbReference>
<protein>
    <submittedName>
        <fullName evidence="2">FHA domain-containing protein</fullName>
    </submittedName>
</protein>